<accession>A0A815JQJ3</accession>
<evidence type="ECO:0000313" key="2">
    <source>
        <dbReference type="EMBL" id="CAF1382952.1"/>
    </source>
</evidence>
<dbReference type="Proteomes" id="UP000677228">
    <property type="component" value="Unassembled WGS sequence"/>
</dbReference>
<comment type="caution">
    <text evidence="2">The sequence shown here is derived from an EMBL/GenBank/DDBJ whole genome shotgun (WGS) entry which is preliminary data.</text>
</comment>
<dbReference type="EMBL" id="CAJOBA010004954">
    <property type="protein sequence ID" value="CAF3728697.1"/>
    <property type="molecule type" value="Genomic_DNA"/>
</dbReference>
<keyword evidence="5" id="KW-1185">Reference proteome</keyword>
<name>A0A815JQJ3_9BILA</name>
<organism evidence="2 5">
    <name type="scientific">Didymodactylos carnosus</name>
    <dbReference type="NCBI Taxonomy" id="1234261"/>
    <lineage>
        <taxon>Eukaryota</taxon>
        <taxon>Metazoa</taxon>
        <taxon>Spiralia</taxon>
        <taxon>Gnathifera</taxon>
        <taxon>Rotifera</taxon>
        <taxon>Eurotatoria</taxon>
        <taxon>Bdelloidea</taxon>
        <taxon>Philodinida</taxon>
        <taxon>Philodinidae</taxon>
        <taxon>Didymodactylos</taxon>
    </lineage>
</organism>
<reference evidence="2" key="1">
    <citation type="submission" date="2021-02" db="EMBL/GenBank/DDBJ databases">
        <authorList>
            <person name="Nowell W R."/>
        </authorList>
    </citation>
    <scope>NUCLEOTIDE SEQUENCE</scope>
</reference>
<evidence type="ECO:0000313" key="3">
    <source>
        <dbReference type="EMBL" id="CAF3728697.1"/>
    </source>
</evidence>
<evidence type="ECO:0000313" key="1">
    <source>
        <dbReference type="EMBL" id="CAF0955346.1"/>
    </source>
</evidence>
<evidence type="ECO:0000313" key="4">
    <source>
        <dbReference type="EMBL" id="CAF4278150.1"/>
    </source>
</evidence>
<gene>
    <name evidence="2" type="ORF">GPM918_LOCUS32417</name>
    <name evidence="1" type="ORF">OVA965_LOCUS12354</name>
    <name evidence="4" type="ORF">SRO942_LOCUS33089</name>
    <name evidence="3" type="ORF">TMI583_LOCUS12358</name>
</gene>
<dbReference type="OrthoDB" id="10259843at2759"/>
<evidence type="ECO:0000313" key="5">
    <source>
        <dbReference type="Proteomes" id="UP000663829"/>
    </source>
</evidence>
<dbReference type="EMBL" id="CAJNOQ010016545">
    <property type="protein sequence ID" value="CAF1382952.1"/>
    <property type="molecule type" value="Genomic_DNA"/>
</dbReference>
<dbReference type="GO" id="GO:0003676">
    <property type="term" value="F:nucleic acid binding"/>
    <property type="evidence" value="ECO:0007669"/>
    <property type="project" value="InterPro"/>
</dbReference>
<dbReference type="Proteomes" id="UP000681722">
    <property type="component" value="Unassembled WGS sequence"/>
</dbReference>
<dbReference type="InterPro" id="IPR035979">
    <property type="entry name" value="RBD_domain_sf"/>
</dbReference>
<protein>
    <submittedName>
        <fullName evidence="2">Uncharacterized protein</fullName>
    </submittedName>
</protein>
<dbReference type="EMBL" id="CAJOBC010081949">
    <property type="protein sequence ID" value="CAF4278150.1"/>
    <property type="molecule type" value="Genomic_DNA"/>
</dbReference>
<dbReference type="Proteomes" id="UP000682733">
    <property type="component" value="Unassembled WGS sequence"/>
</dbReference>
<dbReference type="Proteomes" id="UP000663829">
    <property type="component" value="Unassembled WGS sequence"/>
</dbReference>
<proteinExistence type="predicted"/>
<dbReference type="EMBL" id="CAJNOK010004949">
    <property type="protein sequence ID" value="CAF0955346.1"/>
    <property type="molecule type" value="Genomic_DNA"/>
</dbReference>
<sequence length="96" mass="11721">MAEKAELHDGVFMVRNLPDEEIDRDFIEKLFKRYCKYVMRHSIDESKAYYVVPKANREEIKAILENLVGKTFKNHEIWCCKEFYEQNYRLGRPTRW</sequence>
<dbReference type="SUPFAM" id="SSF54928">
    <property type="entry name" value="RNA-binding domain, RBD"/>
    <property type="match status" value="1"/>
</dbReference>
<dbReference type="AlphaFoldDB" id="A0A815JQJ3"/>